<sequence length="343" mass="36454">MPANLPKTFKVGVFKEAGKPLSFEERELKLPEDGEVLVKVLACGVCHSDAVVGFGGFGNSFPIIPGHEVIGEIAAVPSSEKRWKEGDRVGAPWHGGHDNTCKACRRGLAQMCENEQINGVTRDGGYGQYVTLRTEAVVSIPKEVDPAEFAPQLCAGVTVFNAMRQQKILPGETVAVQGLGGLGHLALQYCAKSGYRTVAISSSSTKKDFATQLGAHDYIDGSKGDIGKQLQDLGGAACILLTAPNSKLIPQLIGGLGPLGKLVVLAATDGPAQVDTNSMIQKGLSVSAWPSGQTQDSEDTIVFARVHDVKCMVEKFPLEKANEALEKMQKGDIRFRGVLTPNN</sequence>
<reference evidence="8 9" key="1">
    <citation type="submission" date="2022-12" db="EMBL/GenBank/DDBJ databases">
        <title>Genomic features and morphological characterization of a novel Knufia sp. strain isolated from spacecraft assembly facility.</title>
        <authorList>
            <person name="Teixeira M."/>
            <person name="Chander A.M."/>
            <person name="Stajich J.E."/>
            <person name="Venkateswaran K."/>
        </authorList>
    </citation>
    <scope>NUCLEOTIDE SEQUENCE [LARGE SCALE GENOMIC DNA]</scope>
    <source>
        <strain evidence="8 9">FJI-L2-BK-P2</strain>
    </source>
</reference>
<protein>
    <recommendedName>
        <fullName evidence="7">Enoyl reductase (ER) domain-containing protein</fullName>
    </recommendedName>
</protein>
<dbReference type="FunFam" id="3.40.50.720:FF:000039">
    <property type="entry name" value="Alcohol dehydrogenase AdhP"/>
    <property type="match status" value="1"/>
</dbReference>
<dbReference type="InterPro" id="IPR013149">
    <property type="entry name" value="ADH-like_C"/>
</dbReference>
<keyword evidence="6" id="KW-0520">NAD</keyword>
<evidence type="ECO:0000313" key="9">
    <source>
        <dbReference type="Proteomes" id="UP001316803"/>
    </source>
</evidence>
<comment type="caution">
    <text evidence="8">The sequence shown here is derived from an EMBL/GenBank/DDBJ whole genome shotgun (WGS) entry which is preliminary data.</text>
</comment>
<dbReference type="PANTHER" id="PTHR42940:SF7">
    <property type="entry name" value="ALCOHOL DEHYDROGENASE-LIKE N-TERMINAL DOMAIN-CONTAINING PROTEIN"/>
    <property type="match status" value="1"/>
</dbReference>
<dbReference type="InterPro" id="IPR011032">
    <property type="entry name" value="GroES-like_sf"/>
</dbReference>
<dbReference type="PANTHER" id="PTHR42940">
    <property type="entry name" value="ALCOHOL DEHYDROGENASE 1-RELATED"/>
    <property type="match status" value="1"/>
</dbReference>
<keyword evidence="9" id="KW-1185">Reference proteome</keyword>
<dbReference type="SMART" id="SM00829">
    <property type="entry name" value="PKS_ER"/>
    <property type="match status" value="1"/>
</dbReference>
<name>A0AAN8FC42_9EURO</name>
<dbReference type="Proteomes" id="UP001316803">
    <property type="component" value="Unassembled WGS sequence"/>
</dbReference>
<gene>
    <name evidence="8" type="ORF">OHC33_003151</name>
</gene>
<evidence type="ECO:0000256" key="2">
    <source>
        <dbReference type="ARBA" id="ARBA00008072"/>
    </source>
</evidence>
<evidence type="ECO:0000256" key="3">
    <source>
        <dbReference type="ARBA" id="ARBA00022723"/>
    </source>
</evidence>
<dbReference type="CDD" id="cd08296">
    <property type="entry name" value="CAD_like"/>
    <property type="match status" value="1"/>
</dbReference>
<dbReference type="Pfam" id="PF00107">
    <property type="entry name" value="ADH_zinc_N"/>
    <property type="match status" value="1"/>
</dbReference>
<dbReference type="Gene3D" id="3.40.50.720">
    <property type="entry name" value="NAD(P)-binding Rossmann-like Domain"/>
    <property type="match status" value="1"/>
</dbReference>
<evidence type="ECO:0000256" key="1">
    <source>
        <dbReference type="ARBA" id="ARBA00001947"/>
    </source>
</evidence>
<evidence type="ECO:0000256" key="4">
    <source>
        <dbReference type="ARBA" id="ARBA00022833"/>
    </source>
</evidence>
<keyword evidence="5" id="KW-0560">Oxidoreductase</keyword>
<dbReference type="InterPro" id="IPR020843">
    <property type="entry name" value="ER"/>
</dbReference>
<comment type="cofactor">
    <cofactor evidence="1">
        <name>Zn(2+)</name>
        <dbReference type="ChEBI" id="CHEBI:29105"/>
    </cofactor>
</comment>
<proteinExistence type="inferred from homology"/>
<dbReference type="Pfam" id="PF08240">
    <property type="entry name" value="ADH_N"/>
    <property type="match status" value="1"/>
</dbReference>
<dbReference type="GO" id="GO:0004022">
    <property type="term" value="F:alcohol dehydrogenase (NAD+) activity"/>
    <property type="evidence" value="ECO:0007669"/>
    <property type="project" value="TreeGrafter"/>
</dbReference>
<evidence type="ECO:0000313" key="8">
    <source>
        <dbReference type="EMBL" id="KAK5955511.1"/>
    </source>
</evidence>
<feature type="domain" description="Enoyl reductase (ER)" evidence="7">
    <location>
        <begin position="18"/>
        <end position="339"/>
    </location>
</feature>
<dbReference type="InterPro" id="IPR013154">
    <property type="entry name" value="ADH-like_N"/>
</dbReference>
<dbReference type="GO" id="GO:0005737">
    <property type="term" value="C:cytoplasm"/>
    <property type="evidence" value="ECO:0007669"/>
    <property type="project" value="TreeGrafter"/>
</dbReference>
<dbReference type="AlphaFoldDB" id="A0AAN8FC42"/>
<evidence type="ECO:0000259" key="7">
    <source>
        <dbReference type="SMART" id="SM00829"/>
    </source>
</evidence>
<dbReference type="EMBL" id="JAKLMC020000006">
    <property type="protein sequence ID" value="KAK5955511.1"/>
    <property type="molecule type" value="Genomic_DNA"/>
</dbReference>
<keyword evidence="3" id="KW-0479">Metal-binding</keyword>
<evidence type="ECO:0000256" key="6">
    <source>
        <dbReference type="ARBA" id="ARBA00023027"/>
    </source>
</evidence>
<dbReference type="GO" id="GO:0046872">
    <property type="term" value="F:metal ion binding"/>
    <property type="evidence" value="ECO:0007669"/>
    <property type="project" value="UniProtKB-KW"/>
</dbReference>
<dbReference type="SUPFAM" id="SSF51735">
    <property type="entry name" value="NAD(P)-binding Rossmann-fold domains"/>
    <property type="match status" value="1"/>
</dbReference>
<organism evidence="8 9">
    <name type="scientific">Knufia fluminis</name>
    <dbReference type="NCBI Taxonomy" id="191047"/>
    <lineage>
        <taxon>Eukaryota</taxon>
        <taxon>Fungi</taxon>
        <taxon>Dikarya</taxon>
        <taxon>Ascomycota</taxon>
        <taxon>Pezizomycotina</taxon>
        <taxon>Eurotiomycetes</taxon>
        <taxon>Chaetothyriomycetidae</taxon>
        <taxon>Chaetothyriales</taxon>
        <taxon>Trichomeriaceae</taxon>
        <taxon>Knufia</taxon>
    </lineage>
</organism>
<dbReference type="SUPFAM" id="SSF50129">
    <property type="entry name" value="GroES-like"/>
    <property type="match status" value="1"/>
</dbReference>
<evidence type="ECO:0000256" key="5">
    <source>
        <dbReference type="ARBA" id="ARBA00023002"/>
    </source>
</evidence>
<keyword evidence="4" id="KW-0862">Zinc</keyword>
<accession>A0AAN8FC42</accession>
<comment type="similarity">
    <text evidence="2">Belongs to the zinc-containing alcohol dehydrogenase family.</text>
</comment>
<dbReference type="Gene3D" id="3.90.180.10">
    <property type="entry name" value="Medium-chain alcohol dehydrogenases, catalytic domain"/>
    <property type="match status" value="1"/>
</dbReference>
<dbReference type="InterPro" id="IPR036291">
    <property type="entry name" value="NAD(P)-bd_dom_sf"/>
</dbReference>